<dbReference type="Pfam" id="PF13365">
    <property type="entry name" value="Trypsin_2"/>
    <property type="match status" value="1"/>
</dbReference>
<feature type="domain" description="PDZ" evidence="6">
    <location>
        <begin position="326"/>
        <end position="410"/>
    </location>
</feature>
<keyword evidence="2" id="KW-0645">Protease</keyword>
<dbReference type="PANTHER" id="PTHR43343">
    <property type="entry name" value="PEPTIDASE S12"/>
    <property type="match status" value="1"/>
</dbReference>
<feature type="transmembrane region" description="Helical" evidence="5">
    <location>
        <begin position="58"/>
        <end position="81"/>
    </location>
</feature>
<keyword evidence="5" id="KW-0812">Transmembrane</keyword>
<dbReference type="SMART" id="SM00228">
    <property type="entry name" value="PDZ"/>
    <property type="match status" value="1"/>
</dbReference>
<reference evidence="7" key="1">
    <citation type="submission" date="2022-12" db="EMBL/GenBank/DDBJ databases">
        <title>Whole genome sequence of Mycolicibacterium iranicum strain SBH312.</title>
        <authorList>
            <person name="Jani J."/>
            <person name="Arifin Mustapha Z."/>
            <person name="Ahmed K."/>
            <person name="Kai Ling C."/>
        </authorList>
    </citation>
    <scope>NUCLEOTIDE SEQUENCE</scope>
    <source>
        <strain evidence="7">SBH312</strain>
    </source>
</reference>
<feature type="compositionally biased region" description="Pro residues" evidence="4">
    <location>
        <begin position="22"/>
        <end position="36"/>
    </location>
</feature>
<dbReference type="Pfam" id="PF13180">
    <property type="entry name" value="PDZ_2"/>
    <property type="match status" value="1"/>
</dbReference>
<keyword evidence="3" id="KW-0378">Hydrolase</keyword>
<evidence type="ECO:0000256" key="1">
    <source>
        <dbReference type="ARBA" id="ARBA00010541"/>
    </source>
</evidence>
<evidence type="ECO:0000259" key="6">
    <source>
        <dbReference type="PROSITE" id="PS50106"/>
    </source>
</evidence>
<feature type="compositionally biased region" description="Basic residues" evidence="4">
    <location>
        <begin position="37"/>
        <end position="53"/>
    </location>
</feature>
<dbReference type="Gene3D" id="2.30.42.10">
    <property type="match status" value="1"/>
</dbReference>
<dbReference type="InterPro" id="IPR001478">
    <property type="entry name" value="PDZ"/>
</dbReference>
<evidence type="ECO:0000256" key="3">
    <source>
        <dbReference type="ARBA" id="ARBA00022801"/>
    </source>
</evidence>
<comment type="similarity">
    <text evidence="1">Belongs to the peptidase S1C family.</text>
</comment>
<proteinExistence type="inferred from homology"/>
<dbReference type="InterPro" id="IPR043504">
    <property type="entry name" value="Peptidase_S1_PA_chymotrypsin"/>
</dbReference>
<dbReference type="PROSITE" id="PS50106">
    <property type="entry name" value="PDZ"/>
    <property type="match status" value="1"/>
</dbReference>
<comment type="caution">
    <text evidence="7">The sequence shown here is derived from an EMBL/GenBank/DDBJ whole genome shotgun (WGS) entry which is preliminary data.</text>
</comment>
<dbReference type="CDD" id="cd06779">
    <property type="entry name" value="cpPDZ_Deg_HtrA-like"/>
    <property type="match status" value="1"/>
</dbReference>
<dbReference type="InterPro" id="IPR036034">
    <property type="entry name" value="PDZ_sf"/>
</dbReference>
<dbReference type="SUPFAM" id="SSF50156">
    <property type="entry name" value="PDZ domain-like"/>
    <property type="match status" value="1"/>
</dbReference>
<dbReference type="InterPro" id="IPR051201">
    <property type="entry name" value="Chloro_Bact_Ser_Proteases"/>
</dbReference>
<dbReference type="RefSeq" id="WP_081660041.1">
    <property type="nucleotide sequence ID" value="NZ_JAPQYE010000019.1"/>
</dbReference>
<protein>
    <submittedName>
        <fullName evidence="7">Trypsin-like peptidase domain-containing protein</fullName>
    </submittedName>
</protein>
<accession>A0ABT4HNH6</accession>
<dbReference type="SUPFAM" id="SSF50494">
    <property type="entry name" value="Trypsin-like serine proteases"/>
    <property type="match status" value="1"/>
</dbReference>
<feature type="compositionally biased region" description="Polar residues" evidence="4">
    <location>
        <begin position="1"/>
        <end position="12"/>
    </location>
</feature>
<dbReference type="PANTHER" id="PTHR43343:SF3">
    <property type="entry name" value="PROTEASE DO-LIKE 8, CHLOROPLASTIC"/>
    <property type="match status" value="1"/>
</dbReference>
<evidence type="ECO:0000313" key="7">
    <source>
        <dbReference type="EMBL" id="MCZ0731670.1"/>
    </source>
</evidence>
<gene>
    <name evidence="7" type="ORF">OY187_26800</name>
</gene>
<keyword evidence="5" id="KW-0472">Membrane</keyword>
<keyword evidence="8" id="KW-1185">Reference proteome</keyword>
<dbReference type="InterPro" id="IPR009003">
    <property type="entry name" value="Peptidase_S1_PA"/>
</dbReference>
<sequence length="423" mass="41328">MAIPPTSGQQSRDWARSDGTTPPNPLPGNPTPWPHHPPVRSGRHPSLHDRRSRTPRGLVLAGAAAVAIAGGGIGAAASVAVSNHHQSVGTPPAAVQAQPVKPTSDAASGAVEQVAAKVLPSVVKVQIAARQGVAEGSGIVLSPDGLILTNNHVIAPAVEGGMGAQPAAFDGGEASATVTLSDGRSMPFTVVGTDPTGDLAVVRAQGVSGLTPITFGSSDDVKIGQEVVAIGSPLGLQGTVTKGIVSALNRPVTAAAEGGTPVVLDALQTDAAINPGNSGGPLVDMNGNLIGVNSAGASMGSGSGGGSIGLGFAIPSEQARRIADELISTGTARHGSLGVQLGTDTGNTDADGAAVAQVAPGGPAAQAGLSDGAVITKINDQVIDGPEALAAAVRSKAPGDQVSITYRDDSGATQTAEVTLGAA</sequence>
<dbReference type="PRINTS" id="PR00834">
    <property type="entry name" value="PROTEASES2C"/>
</dbReference>
<evidence type="ECO:0000256" key="4">
    <source>
        <dbReference type="SAM" id="MobiDB-lite"/>
    </source>
</evidence>
<dbReference type="Proteomes" id="UP001084650">
    <property type="component" value="Unassembled WGS sequence"/>
</dbReference>
<name>A0ABT4HNH6_MYCIR</name>
<evidence type="ECO:0000313" key="8">
    <source>
        <dbReference type="Proteomes" id="UP001084650"/>
    </source>
</evidence>
<feature type="region of interest" description="Disordered" evidence="4">
    <location>
        <begin position="1"/>
        <end position="53"/>
    </location>
</feature>
<keyword evidence="5" id="KW-1133">Transmembrane helix</keyword>
<organism evidence="7 8">
    <name type="scientific">Mycolicibacterium iranicum</name>
    <name type="common">Mycobacterium iranicum</name>
    <dbReference type="NCBI Taxonomy" id="912594"/>
    <lineage>
        <taxon>Bacteria</taxon>
        <taxon>Bacillati</taxon>
        <taxon>Actinomycetota</taxon>
        <taxon>Actinomycetes</taxon>
        <taxon>Mycobacteriales</taxon>
        <taxon>Mycobacteriaceae</taxon>
        <taxon>Mycolicibacterium</taxon>
    </lineage>
</organism>
<evidence type="ECO:0000256" key="5">
    <source>
        <dbReference type="SAM" id="Phobius"/>
    </source>
</evidence>
<evidence type="ECO:0000256" key="2">
    <source>
        <dbReference type="ARBA" id="ARBA00022670"/>
    </source>
</evidence>
<dbReference type="Gene3D" id="2.40.10.10">
    <property type="entry name" value="Trypsin-like serine proteases"/>
    <property type="match status" value="2"/>
</dbReference>
<dbReference type="InterPro" id="IPR001940">
    <property type="entry name" value="Peptidase_S1C"/>
</dbReference>
<dbReference type="EMBL" id="JAPQYE010000019">
    <property type="protein sequence ID" value="MCZ0731670.1"/>
    <property type="molecule type" value="Genomic_DNA"/>
</dbReference>